<feature type="coiled-coil region" evidence="2">
    <location>
        <begin position="228"/>
        <end position="255"/>
    </location>
</feature>
<feature type="domain" description="DUF4200" evidence="3">
    <location>
        <begin position="58"/>
        <end position="174"/>
    </location>
</feature>
<dbReference type="PANTHER" id="PTHR21683">
    <property type="entry name" value="COILED-COIL DOMAIN-CONTAINING PROTEIN 42 LIKE-2-LIKE-RELATED"/>
    <property type="match status" value="1"/>
</dbReference>
<accession>A0A6I9WWA9</accession>
<feature type="coiled-coil region" evidence="2">
    <location>
        <begin position="57"/>
        <end position="175"/>
    </location>
</feature>
<dbReference type="KEGG" id="pbar:105431599"/>
<dbReference type="AlphaFoldDB" id="A0A6I9WWA9"/>
<dbReference type="Proteomes" id="UP000504615">
    <property type="component" value="Unplaced"/>
</dbReference>
<dbReference type="Pfam" id="PF13863">
    <property type="entry name" value="DUF4200"/>
    <property type="match status" value="1"/>
</dbReference>
<organism evidence="4 5">
    <name type="scientific">Pogonomyrmex barbatus</name>
    <name type="common">red harvester ant</name>
    <dbReference type="NCBI Taxonomy" id="144034"/>
    <lineage>
        <taxon>Eukaryota</taxon>
        <taxon>Metazoa</taxon>
        <taxon>Ecdysozoa</taxon>
        <taxon>Arthropoda</taxon>
        <taxon>Hexapoda</taxon>
        <taxon>Insecta</taxon>
        <taxon>Pterygota</taxon>
        <taxon>Neoptera</taxon>
        <taxon>Endopterygota</taxon>
        <taxon>Hymenoptera</taxon>
        <taxon>Apocrita</taxon>
        <taxon>Aculeata</taxon>
        <taxon>Formicoidea</taxon>
        <taxon>Formicidae</taxon>
        <taxon>Myrmicinae</taxon>
        <taxon>Pogonomyrmex</taxon>
    </lineage>
</organism>
<evidence type="ECO:0000259" key="3">
    <source>
        <dbReference type="Pfam" id="PF13863"/>
    </source>
</evidence>
<dbReference type="OrthoDB" id="10264298at2759"/>
<evidence type="ECO:0000256" key="1">
    <source>
        <dbReference type="ARBA" id="ARBA00023054"/>
    </source>
</evidence>
<evidence type="ECO:0000256" key="2">
    <source>
        <dbReference type="SAM" id="Coils"/>
    </source>
</evidence>
<sequence length="334" mass="40279">MARACQDRSKDLVLRAVIPTDSQKAVSEYFVSKQEERQYIKKYPEWDKGRVCPETEVIRARQELAQVEEKLKEKQAEQEIKRKYMDEQWEEARKQQLQLRQSFIKFNTLVKENVEKRERAEQKINEEHKRQEKYKREIEELEQKLKYMKDVCEKMERYVKEYKKYQNYLDRVVNETDEFQSINEIFNRYETLVEARQALSDRQDRNLQMLEDKGAEIHHLSEVETQVLMGLSNKLAQLQTRYDQAKAQALKWETIVSKIKETAAAKNLELTQVKACCWNIYQQICKRKEIPVKVSSEDVEQQLIQIKRTILELKRIIKTVKKRMREEKGLSYRE</sequence>
<dbReference type="GeneID" id="105431599"/>
<keyword evidence="4" id="KW-1185">Reference proteome</keyword>
<gene>
    <name evidence="5" type="primary">LOC105431599</name>
</gene>
<evidence type="ECO:0000313" key="5">
    <source>
        <dbReference type="RefSeq" id="XP_011644180.1"/>
    </source>
</evidence>
<reference evidence="5" key="1">
    <citation type="submission" date="2025-08" db="UniProtKB">
        <authorList>
            <consortium name="RefSeq"/>
        </authorList>
    </citation>
    <scope>IDENTIFICATION</scope>
</reference>
<dbReference type="PANTHER" id="PTHR21683:SF2">
    <property type="entry name" value="COILED-COIL DOMAIN-CONTAINING PROTEIN 42 LIKE-2-LIKE"/>
    <property type="match status" value="1"/>
</dbReference>
<protein>
    <submittedName>
        <fullName evidence="5">Coiled-coil domain-containing protein 42 like-2</fullName>
    </submittedName>
</protein>
<name>A0A6I9WWA9_9HYME</name>
<dbReference type="InterPro" id="IPR051147">
    <property type="entry name" value="CFAP_domain-containing"/>
</dbReference>
<dbReference type="InterPro" id="IPR025252">
    <property type="entry name" value="DUF4200"/>
</dbReference>
<dbReference type="GO" id="GO:0005856">
    <property type="term" value="C:cytoskeleton"/>
    <property type="evidence" value="ECO:0007669"/>
    <property type="project" value="UniProtKB-ARBA"/>
</dbReference>
<keyword evidence="1 2" id="KW-0175">Coiled coil</keyword>
<proteinExistence type="predicted"/>
<evidence type="ECO:0000313" key="4">
    <source>
        <dbReference type="Proteomes" id="UP000504615"/>
    </source>
</evidence>
<dbReference type="RefSeq" id="XP_011644180.1">
    <property type="nucleotide sequence ID" value="XM_011645878.1"/>
</dbReference>